<reference evidence="1 2" key="2">
    <citation type="journal article" date="2017" name="Front. Plant Sci.">
        <title>Gene Classification and Mining of Molecular Markers Useful in Red Clover (Trifolium pratense) Breeding.</title>
        <authorList>
            <person name="Istvanek J."/>
            <person name="Dluhosova J."/>
            <person name="Dluhos P."/>
            <person name="Patkova L."/>
            <person name="Nedelnik J."/>
            <person name="Repkova J."/>
        </authorList>
    </citation>
    <scope>NUCLEOTIDE SEQUENCE [LARGE SCALE GENOMIC DNA]</scope>
    <source>
        <strain evidence="2">cv. Tatra</strain>
        <tissue evidence="1">Young leaves</tissue>
    </source>
</reference>
<organism evidence="1 2">
    <name type="scientific">Trifolium pratense</name>
    <name type="common">Red clover</name>
    <dbReference type="NCBI Taxonomy" id="57577"/>
    <lineage>
        <taxon>Eukaryota</taxon>
        <taxon>Viridiplantae</taxon>
        <taxon>Streptophyta</taxon>
        <taxon>Embryophyta</taxon>
        <taxon>Tracheophyta</taxon>
        <taxon>Spermatophyta</taxon>
        <taxon>Magnoliopsida</taxon>
        <taxon>eudicotyledons</taxon>
        <taxon>Gunneridae</taxon>
        <taxon>Pentapetalae</taxon>
        <taxon>rosids</taxon>
        <taxon>fabids</taxon>
        <taxon>Fabales</taxon>
        <taxon>Fabaceae</taxon>
        <taxon>Papilionoideae</taxon>
        <taxon>50 kb inversion clade</taxon>
        <taxon>NPAAA clade</taxon>
        <taxon>Hologalegina</taxon>
        <taxon>IRL clade</taxon>
        <taxon>Trifolieae</taxon>
        <taxon>Trifolium</taxon>
    </lineage>
</organism>
<reference evidence="1 2" key="1">
    <citation type="journal article" date="2014" name="Am. J. Bot.">
        <title>Genome assembly and annotation for red clover (Trifolium pratense; Fabaceae).</title>
        <authorList>
            <person name="Istvanek J."/>
            <person name="Jaros M."/>
            <person name="Krenek A."/>
            <person name="Repkova J."/>
        </authorList>
    </citation>
    <scope>NUCLEOTIDE SEQUENCE [LARGE SCALE GENOMIC DNA]</scope>
    <source>
        <strain evidence="2">cv. Tatra</strain>
        <tissue evidence="1">Young leaves</tissue>
    </source>
</reference>
<accession>A0A2K3M276</accession>
<evidence type="ECO:0000313" key="1">
    <source>
        <dbReference type="EMBL" id="PNX84891.1"/>
    </source>
</evidence>
<dbReference type="EMBL" id="ASHM01047497">
    <property type="protein sequence ID" value="PNX84891.1"/>
    <property type="molecule type" value="Genomic_DNA"/>
</dbReference>
<name>A0A2K3M276_TRIPR</name>
<evidence type="ECO:0000313" key="2">
    <source>
        <dbReference type="Proteomes" id="UP000236291"/>
    </source>
</evidence>
<proteinExistence type="predicted"/>
<dbReference type="Proteomes" id="UP000236291">
    <property type="component" value="Unassembled WGS sequence"/>
</dbReference>
<protein>
    <submittedName>
        <fullName evidence="1">SAUR-like auxin-responsive family protein</fullName>
    </submittedName>
</protein>
<comment type="caution">
    <text evidence="1">The sequence shown here is derived from an EMBL/GenBank/DDBJ whole genome shotgun (WGS) entry which is preliminary data.</text>
</comment>
<gene>
    <name evidence="1" type="ORF">L195_g040955</name>
</gene>
<sequence length="132" mass="14429">MSSPQGIVIPPIGCSYPNCSSVWLSHSWNEVWLKYDTGITNLFIFSPTYTARYPFGTPFEDDAFDLMILVPFKQHKSLASSSNSINLSSLPCLVFASLRASVAARQAASKSVPVPKGYVAVYVGEKQSRTGM</sequence>
<dbReference type="AlphaFoldDB" id="A0A2K3M276"/>